<dbReference type="Pfam" id="PF03721">
    <property type="entry name" value="UDPG_MGDP_dh_N"/>
    <property type="match status" value="1"/>
</dbReference>
<dbReference type="Gene3D" id="3.40.50.720">
    <property type="entry name" value="NAD(P)-binding Rossmann-like Domain"/>
    <property type="match status" value="2"/>
</dbReference>
<dbReference type="GO" id="GO:0051287">
    <property type="term" value="F:NAD binding"/>
    <property type="evidence" value="ECO:0007669"/>
    <property type="project" value="InterPro"/>
</dbReference>
<evidence type="ECO:0000259" key="2">
    <source>
        <dbReference type="Pfam" id="PF00984"/>
    </source>
</evidence>
<dbReference type="InterPro" id="IPR001732">
    <property type="entry name" value="UDP-Glc/GDP-Man_DH_N"/>
</dbReference>
<dbReference type="GO" id="GO:0016616">
    <property type="term" value="F:oxidoreductase activity, acting on the CH-OH group of donors, NAD or NADP as acceptor"/>
    <property type="evidence" value="ECO:0007669"/>
    <property type="project" value="InterPro"/>
</dbReference>
<dbReference type="PANTHER" id="PTHR43750">
    <property type="entry name" value="UDP-GLUCOSE 6-DEHYDROGENASE TUAD"/>
    <property type="match status" value="1"/>
</dbReference>
<dbReference type="Pfam" id="PF00984">
    <property type="entry name" value="UDPG_MGDP_dh"/>
    <property type="match status" value="1"/>
</dbReference>
<evidence type="ECO:0000259" key="3">
    <source>
        <dbReference type="Pfam" id="PF03721"/>
    </source>
</evidence>
<name>A0A6C0LY36_9ZZZZ</name>
<dbReference type="InterPro" id="IPR036291">
    <property type="entry name" value="NAD(P)-bd_dom_sf"/>
</dbReference>
<protein>
    <submittedName>
        <fullName evidence="4">Uncharacterized protein</fullName>
    </submittedName>
</protein>
<comment type="similarity">
    <text evidence="1">Belongs to the UDP-glucose/GDP-mannose dehydrogenase family.</text>
</comment>
<sequence>MKIGVLGNGFVGKATRILGCKDIELMVYDIMPELYLPLGTTLKDLCVCDLIFVSVPTPMSKNGSCYLGILESVIQDLSNITNLNDNLVVIRSTVPPGTSDRFNCYFMPEFLTEKNFEYDFRNCQNWIFGLKNTPQDQIFKKKIKELIDYAFFEHKINYNNIHFVANKEAEMIKMFRNNYLSVKVSFCNEISQFCELKGIDYENVRKLAAVDDRIGLSHTKVPGPDGKKGFGGTCFPKDTNSLRYEMNNSGMKSYIVDAAINRNVEVDRVEQDWFDNKGRAVVE</sequence>
<dbReference type="InterPro" id="IPR014026">
    <property type="entry name" value="UDP-Glc/GDP-Man_DH_dimer"/>
</dbReference>
<dbReference type="AlphaFoldDB" id="A0A6C0LY36"/>
<feature type="domain" description="UDP-glucose/GDP-mannose dehydrogenase dimerisation" evidence="2">
    <location>
        <begin position="167"/>
        <end position="263"/>
    </location>
</feature>
<dbReference type="InterPro" id="IPR008927">
    <property type="entry name" value="6-PGluconate_DH-like_C_sf"/>
</dbReference>
<dbReference type="SUPFAM" id="SSF51735">
    <property type="entry name" value="NAD(P)-binding Rossmann-fold domains"/>
    <property type="match status" value="1"/>
</dbReference>
<proteinExistence type="inferred from homology"/>
<organism evidence="4">
    <name type="scientific">viral metagenome</name>
    <dbReference type="NCBI Taxonomy" id="1070528"/>
    <lineage>
        <taxon>unclassified sequences</taxon>
        <taxon>metagenomes</taxon>
        <taxon>organismal metagenomes</taxon>
    </lineage>
</organism>
<dbReference type="EMBL" id="MN740584">
    <property type="protein sequence ID" value="QHU35223.1"/>
    <property type="molecule type" value="Genomic_DNA"/>
</dbReference>
<accession>A0A6C0LY36</accession>
<feature type="domain" description="UDP-glucose/GDP-mannose dehydrogenase N-terminal" evidence="3">
    <location>
        <begin position="47"/>
        <end position="139"/>
    </location>
</feature>
<evidence type="ECO:0000313" key="4">
    <source>
        <dbReference type="EMBL" id="QHU35223.1"/>
    </source>
</evidence>
<dbReference type="Gene3D" id="1.20.5.100">
    <property type="entry name" value="Cytochrome c1, transmembrane anchor, C-terminal"/>
    <property type="match status" value="1"/>
</dbReference>
<reference evidence="4" key="1">
    <citation type="journal article" date="2020" name="Nature">
        <title>Giant virus diversity and host interactions through global metagenomics.</title>
        <authorList>
            <person name="Schulz F."/>
            <person name="Roux S."/>
            <person name="Paez-Espino D."/>
            <person name="Jungbluth S."/>
            <person name="Walsh D.A."/>
            <person name="Denef V.J."/>
            <person name="McMahon K.D."/>
            <person name="Konstantinidis K.T."/>
            <person name="Eloe-Fadrosh E.A."/>
            <person name="Kyrpides N.C."/>
            <person name="Woyke T."/>
        </authorList>
    </citation>
    <scope>NUCLEOTIDE SEQUENCE</scope>
    <source>
        <strain evidence="4">GVMAG-S-1017745-26</strain>
    </source>
</reference>
<dbReference type="SUPFAM" id="SSF48179">
    <property type="entry name" value="6-phosphogluconate dehydrogenase C-terminal domain-like"/>
    <property type="match status" value="1"/>
</dbReference>
<evidence type="ECO:0000256" key="1">
    <source>
        <dbReference type="ARBA" id="ARBA00006601"/>
    </source>
</evidence>
<dbReference type="PANTHER" id="PTHR43750:SF3">
    <property type="entry name" value="UDP-GLUCOSE 6-DEHYDROGENASE TUAD"/>
    <property type="match status" value="1"/>
</dbReference>